<gene>
    <name evidence="2" type="ordered locus">Aeqsu_1347</name>
</gene>
<dbReference type="STRING" id="746697.Aeqsu_1347"/>
<name>I3YV22_AEQSU</name>
<feature type="transmembrane region" description="Helical" evidence="1">
    <location>
        <begin position="32"/>
        <end position="50"/>
    </location>
</feature>
<feature type="transmembrane region" description="Helical" evidence="1">
    <location>
        <begin position="70"/>
        <end position="89"/>
    </location>
</feature>
<accession>I3YV22</accession>
<proteinExistence type="predicted"/>
<feature type="transmembrane region" description="Helical" evidence="1">
    <location>
        <begin position="7"/>
        <end position="26"/>
    </location>
</feature>
<sequence length="152" mass="17349">MFKVYSRYGVWIAIVLIAYFLLLKLIGLHQYPAFSVLNGLIYGAGIYLALKKYRDGKSKFKFEKGFEVGLLSGGIATLIFTIFMAVYMYQIDTELATSIMERWNLQYALGTLMLLLTVLIMGFVTTLVLTLSFMQLLKKSWNTKDGNRNTLK</sequence>
<organism evidence="2 3">
    <name type="scientific">Aequorivita sublithincola (strain DSM 14238 / LMG 21431 / ACAM 643 / 9-3)</name>
    <dbReference type="NCBI Taxonomy" id="746697"/>
    <lineage>
        <taxon>Bacteria</taxon>
        <taxon>Pseudomonadati</taxon>
        <taxon>Bacteroidota</taxon>
        <taxon>Flavobacteriia</taxon>
        <taxon>Flavobacteriales</taxon>
        <taxon>Flavobacteriaceae</taxon>
        <taxon>Aequorivita</taxon>
    </lineage>
</organism>
<dbReference type="InterPro" id="IPR025250">
    <property type="entry name" value="DUF4199"/>
</dbReference>
<keyword evidence="1" id="KW-1133">Transmembrane helix</keyword>
<reference evidence="2 3" key="1">
    <citation type="submission" date="2012-06" db="EMBL/GenBank/DDBJ databases">
        <title>The complete genome of Aequorivita sublithincola DSM 14238.</title>
        <authorList>
            <consortium name="US DOE Joint Genome Institute (JGI-PGF)"/>
            <person name="Lucas S."/>
            <person name="Copeland A."/>
            <person name="Lapidus A."/>
            <person name="Goodwin L."/>
            <person name="Pitluck S."/>
            <person name="Peters L."/>
            <person name="Munk A.C.C."/>
            <person name="Kyrpides N."/>
            <person name="Mavromatis K."/>
            <person name="Pagani I."/>
            <person name="Ivanova N."/>
            <person name="Ovchinnikova G."/>
            <person name="Zeytun A."/>
            <person name="Detter J.C."/>
            <person name="Han C."/>
            <person name="Land M."/>
            <person name="Hauser L."/>
            <person name="Markowitz V."/>
            <person name="Cheng J.-F."/>
            <person name="Hugenholtz P."/>
            <person name="Woyke T."/>
            <person name="Wu D."/>
            <person name="Tindall B."/>
            <person name="Faehnrich R."/>
            <person name="Brambilla E."/>
            <person name="Klenk H.-P."/>
            <person name="Eisen J.A."/>
        </authorList>
    </citation>
    <scope>NUCLEOTIDE SEQUENCE [LARGE SCALE GENOMIC DNA]</scope>
    <source>
        <strain evidence="3">DSM 14238 / LMG 21431 / ACAM 643 / 9-3</strain>
    </source>
</reference>
<evidence type="ECO:0000256" key="1">
    <source>
        <dbReference type="SAM" id="Phobius"/>
    </source>
</evidence>
<dbReference type="EMBL" id="CP003280">
    <property type="protein sequence ID" value="AFL80840.1"/>
    <property type="molecule type" value="Genomic_DNA"/>
</dbReference>
<evidence type="ECO:0008006" key="4">
    <source>
        <dbReference type="Google" id="ProtNLM"/>
    </source>
</evidence>
<evidence type="ECO:0000313" key="3">
    <source>
        <dbReference type="Proteomes" id="UP000006049"/>
    </source>
</evidence>
<dbReference type="OrthoDB" id="1450060at2"/>
<dbReference type="PATRIC" id="fig|746697.3.peg.1367"/>
<dbReference type="eggNOG" id="ENOG5031KST">
    <property type="taxonomic scope" value="Bacteria"/>
</dbReference>
<dbReference type="RefSeq" id="WP_014782098.1">
    <property type="nucleotide sequence ID" value="NC_018013.1"/>
</dbReference>
<evidence type="ECO:0000313" key="2">
    <source>
        <dbReference type="EMBL" id="AFL80840.1"/>
    </source>
</evidence>
<dbReference type="Pfam" id="PF13858">
    <property type="entry name" value="DUF4199"/>
    <property type="match status" value="1"/>
</dbReference>
<dbReference type="KEGG" id="asl:Aeqsu_1347"/>
<protein>
    <recommendedName>
        <fullName evidence="4">DUF4199 domain-containing protein</fullName>
    </recommendedName>
</protein>
<dbReference type="AlphaFoldDB" id="I3YV22"/>
<feature type="transmembrane region" description="Helical" evidence="1">
    <location>
        <begin position="109"/>
        <end position="134"/>
    </location>
</feature>
<keyword evidence="1" id="KW-0472">Membrane</keyword>
<dbReference type="Proteomes" id="UP000006049">
    <property type="component" value="Chromosome"/>
</dbReference>
<keyword evidence="1" id="KW-0812">Transmembrane</keyword>
<dbReference type="HOGENOM" id="CLU_139045_0_0_10"/>
<keyword evidence="3" id="KW-1185">Reference proteome</keyword>